<evidence type="ECO:0000313" key="8">
    <source>
        <dbReference type="EMBL" id="WVY92175.1"/>
    </source>
</evidence>
<dbReference type="InterPro" id="IPR036396">
    <property type="entry name" value="Cyt_P450_sf"/>
</dbReference>
<reference evidence="8 9" key="1">
    <citation type="journal article" date="2023" name="Life. Sci Alliance">
        <title>Evolutionary insights into 3D genome organization and epigenetic landscape of Vigna mungo.</title>
        <authorList>
            <person name="Junaid A."/>
            <person name="Singh B."/>
            <person name="Bhatia S."/>
        </authorList>
    </citation>
    <scope>NUCLEOTIDE SEQUENCE [LARGE SCALE GENOMIC DNA]</scope>
    <source>
        <strain evidence="8">Urdbean</strain>
    </source>
</reference>
<keyword evidence="2" id="KW-0349">Heme</keyword>
<dbReference type="PRINTS" id="PR00385">
    <property type="entry name" value="P450"/>
</dbReference>
<keyword evidence="7" id="KW-1133">Transmembrane helix</keyword>
<dbReference type="GO" id="GO:0004497">
    <property type="term" value="F:monooxygenase activity"/>
    <property type="evidence" value="ECO:0007669"/>
    <property type="project" value="InterPro"/>
</dbReference>
<dbReference type="PRINTS" id="PR00463">
    <property type="entry name" value="EP450I"/>
</dbReference>
<dbReference type="Proteomes" id="UP001374535">
    <property type="component" value="Chromosome 11"/>
</dbReference>
<name>A0AAQ3MJT7_VIGMU</name>
<feature type="coiled-coil region" evidence="6">
    <location>
        <begin position="233"/>
        <end position="264"/>
    </location>
</feature>
<dbReference type="AlphaFoldDB" id="A0AAQ3MJT7"/>
<keyword evidence="6" id="KW-0175">Coiled coil</keyword>
<evidence type="ECO:0000256" key="1">
    <source>
        <dbReference type="ARBA" id="ARBA00010617"/>
    </source>
</evidence>
<evidence type="ECO:0000313" key="9">
    <source>
        <dbReference type="Proteomes" id="UP001374535"/>
    </source>
</evidence>
<dbReference type="EMBL" id="CP144690">
    <property type="protein sequence ID" value="WVY92175.1"/>
    <property type="molecule type" value="Genomic_DNA"/>
</dbReference>
<organism evidence="8 9">
    <name type="scientific">Vigna mungo</name>
    <name type="common">Black gram</name>
    <name type="synonym">Phaseolus mungo</name>
    <dbReference type="NCBI Taxonomy" id="3915"/>
    <lineage>
        <taxon>Eukaryota</taxon>
        <taxon>Viridiplantae</taxon>
        <taxon>Streptophyta</taxon>
        <taxon>Embryophyta</taxon>
        <taxon>Tracheophyta</taxon>
        <taxon>Spermatophyta</taxon>
        <taxon>Magnoliopsida</taxon>
        <taxon>eudicotyledons</taxon>
        <taxon>Gunneridae</taxon>
        <taxon>Pentapetalae</taxon>
        <taxon>rosids</taxon>
        <taxon>fabids</taxon>
        <taxon>Fabales</taxon>
        <taxon>Fabaceae</taxon>
        <taxon>Papilionoideae</taxon>
        <taxon>50 kb inversion clade</taxon>
        <taxon>NPAAA clade</taxon>
        <taxon>indigoferoid/millettioid clade</taxon>
        <taxon>Phaseoleae</taxon>
        <taxon>Vigna</taxon>
    </lineage>
</organism>
<proteinExistence type="inferred from homology"/>
<evidence type="ECO:0008006" key="10">
    <source>
        <dbReference type="Google" id="ProtNLM"/>
    </source>
</evidence>
<dbReference type="SUPFAM" id="SSF48264">
    <property type="entry name" value="Cytochrome P450"/>
    <property type="match status" value="1"/>
</dbReference>
<dbReference type="GO" id="GO:0016705">
    <property type="term" value="F:oxidoreductase activity, acting on paired donors, with incorporation or reduction of molecular oxygen"/>
    <property type="evidence" value="ECO:0007669"/>
    <property type="project" value="InterPro"/>
</dbReference>
<keyword evidence="5" id="KW-0408">Iron</keyword>
<dbReference type="GO" id="GO:0020037">
    <property type="term" value="F:heme binding"/>
    <property type="evidence" value="ECO:0007669"/>
    <property type="project" value="InterPro"/>
</dbReference>
<dbReference type="Gene3D" id="1.10.630.10">
    <property type="entry name" value="Cytochrome P450"/>
    <property type="match status" value="1"/>
</dbReference>
<comment type="similarity">
    <text evidence="1">Belongs to the cytochrome P450 family.</text>
</comment>
<keyword evidence="7" id="KW-0812">Transmembrane</keyword>
<dbReference type="InterPro" id="IPR001128">
    <property type="entry name" value="Cyt_P450"/>
</dbReference>
<sequence length="388" mass="44485">MAELVLYSSTFLFFIFLTFIVRKIGNKNKKAEETPYNMPHGPRKLPIIGNMHNLLCSLSHRKLRDLALKYEPLMHLQLGEVSTIVISSLECAKEVMKTHDINFATRPKVPSIDVLSYNYTGIAFAPYGNYWRQVRKISMLELLSLKRVNSYQPIREEDSFNLVKWIDSQNGSPVNLTEAVLSSIFTIVSSSAFSKKCKDHENFISVIKKMMKVAAGFDIRDLFPLQHVMRHKLESLHQQADQIIEKIVNEHQEEKSQAKDFEAADVVDVLMQYEDGSRQGFSLTRNNIKATILDIFGAGGETSATTIDWTMTEMMKNSGVMKKAQAEVRRVFNKEGRVDENSLDELKYLKLVVKETLRLHPSLPLLLPRKCDYTLHFLFLYVLVLGIF</sequence>
<evidence type="ECO:0000256" key="7">
    <source>
        <dbReference type="SAM" id="Phobius"/>
    </source>
</evidence>
<keyword evidence="3" id="KW-0479">Metal-binding</keyword>
<dbReference type="InterPro" id="IPR002401">
    <property type="entry name" value="Cyt_P450_E_grp-I"/>
</dbReference>
<keyword evidence="7" id="KW-0472">Membrane</keyword>
<accession>A0AAQ3MJT7</accession>
<evidence type="ECO:0000256" key="6">
    <source>
        <dbReference type="SAM" id="Coils"/>
    </source>
</evidence>
<dbReference type="PANTHER" id="PTHR47955:SF8">
    <property type="entry name" value="CYTOCHROME P450 71D11-LIKE"/>
    <property type="match status" value="1"/>
</dbReference>
<dbReference type="PANTHER" id="PTHR47955">
    <property type="entry name" value="CYTOCHROME P450 FAMILY 71 PROTEIN"/>
    <property type="match status" value="1"/>
</dbReference>
<feature type="transmembrane region" description="Helical" evidence="7">
    <location>
        <begin position="6"/>
        <end position="25"/>
    </location>
</feature>
<gene>
    <name evidence="8" type="ORF">V8G54_037689</name>
</gene>
<evidence type="ECO:0000256" key="2">
    <source>
        <dbReference type="ARBA" id="ARBA00022617"/>
    </source>
</evidence>
<protein>
    <recommendedName>
        <fullName evidence="10">Cytochrome P450</fullName>
    </recommendedName>
</protein>
<dbReference type="GO" id="GO:0005506">
    <property type="term" value="F:iron ion binding"/>
    <property type="evidence" value="ECO:0007669"/>
    <property type="project" value="InterPro"/>
</dbReference>
<dbReference type="Pfam" id="PF00067">
    <property type="entry name" value="p450"/>
    <property type="match status" value="1"/>
</dbReference>
<keyword evidence="9" id="KW-1185">Reference proteome</keyword>
<keyword evidence="4" id="KW-0560">Oxidoreductase</keyword>
<evidence type="ECO:0000256" key="5">
    <source>
        <dbReference type="ARBA" id="ARBA00023004"/>
    </source>
</evidence>
<evidence type="ECO:0000256" key="4">
    <source>
        <dbReference type="ARBA" id="ARBA00023002"/>
    </source>
</evidence>
<evidence type="ECO:0000256" key="3">
    <source>
        <dbReference type="ARBA" id="ARBA00022723"/>
    </source>
</evidence>